<evidence type="ECO:0000313" key="6">
    <source>
        <dbReference type="Proteomes" id="UP001501427"/>
    </source>
</evidence>
<comment type="caution">
    <text evidence="4">The sequence shown here is derived from an EMBL/GenBank/DDBJ whole genome shotgun (WGS) entry which is preliminary data.</text>
</comment>
<dbReference type="Pfam" id="PF01814">
    <property type="entry name" value="Hemerythrin"/>
    <property type="match status" value="1"/>
</dbReference>
<organism evidence="4 5">
    <name type="scientific">Actinomadura livida</name>
    <dbReference type="NCBI Taxonomy" id="79909"/>
    <lineage>
        <taxon>Bacteria</taxon>
        <taxon>Bacillati</taxon>
        <taxon>Actinomycetota</taxon>
        <taxon>Actinomycetes</taxon>
        <taxon>Streptosporangiales</taxon>
        <taxon>Thermomonosporaceae</taxon>
        <taxon>Actinomadura</taxon>
    </lineage>
</organism>
<evidence type="ECO:0000256" key="1">
    <source>
        <dbReference type="SAM" id="MobiDB-lite"/>
    </source>
</evidence>
<evidence type="ECO:0000313" key="5">
    <source>
        <dbReference type="Proteomes" id="UP000549343"/>
    </source>
</evidence>
<dbReference type="EMBL" id="JACHMV010000001">
    <property type="protein sequence ID" value="MBB4772594.1"/>
    <property type="molecule type" value="Genomic_DNA"/>
</dbReference>
<dbReference type="PANTHER" id="PTHR35585:SF1">
    <property type="entry name" value="HHE DOMAIN PROTEIN (AFU_ORTHOLOGUE AFUA_4G00730)"/>
    <property type="match status" value="1"/>
</dbReference>
<evidence type="ECO:0000259" key="2">
    <source>
        <dbReference type="Pfam" id="PF01814"/>
    </source>
</evidence>
<dbReference type="AlphaFoldDB" id="A0A7W7MW89"/>
<keyword evidence="6" id="KW-1185">Reference proteome</keyword>
<gene>
    <name evidence="4" type="ORF">F4557_001012</name>
    <name evidence="3" type="ORF">GCM10009546_66730</name>
</gene>
<evidence type="ECO:0000313" key="4">
    <source>
        <dbReference type="EMBL" id="MBB4772594.1"/>
    </source>
</evidence>
<protein>
    <submittedName>
        <fullName evidence="3">Hemerythrin domain-containing protein</fullName>
    </submittedName>
    <submittedName>
        <fullName evidence="4">Hemerythrin superfamily protein</fullName>
    </submittedName>
</protein>
<accession>A0A7W7MW89</accession>
<dbReference type="Proteomes" id="UP001501427">
    <property type="component" value="Unassembled WGS sequence"/>
</dbReference>
<dbReference type="CDD" id="cd12108">
    <property type="entry name" value="Hr-like"/>
    <property type="match status" value="1"/>
</dbReference>
<sequence length="225" mass="24728">MRTTAANTEKAATEKTEARKTDAAKTDAAKTDAAKTDAAKTDAAKTEDVIDLLRAQHGRIRDLFDEVMHSAGTERRDAFRELVRLLAVHETAEEEIVHPVARRLPGGKGIVADRLAEERAAKELLSELHGMDTDDPAFLKSLDKLRMDVLSHARAEERYEFDRLRDQFSPTQLRGFAAAVRAAEAIAPTRPHPGTESAAKNMLLGPPVAVLDRVRDMIRSARDGG</sequence>
<dbReference type="RefSeq" id="WP_184880132.1">
    <property type="nucleotide sequence ID" value="NZ_BAAAHD010000082.1"/>
</dbReference>
<reference evidence="3 6" key="1">
    <citation type="journal article" date="2019" name="Int. J. Syst. Evol. Microbiol.">
        <title>The Global Catalogue of Microorganisms (GCM) 10K type strain sequencing project: providing services to taxonomists for standard genome sequencing and annotation.</title>
        <authorList>
            <consortium name="The Broad Institute Genomics Platform"/>
            <consortium name="The Broad Institute Genome Sequencing Center for Infectious Disease"/>
            <person name="Wu L."/>
            <person name="Ma J."/>
        </authorList>
    </citation>
    <scope>NUCLEOTIDE SEQUENCE [LARGE SCALE GENOMIC DNA]</scope>
    <source>
        <strain evidence="3 6">JCM 10667</strain>
    </source>
</reference>
<dbReference type="Gene3D" id="1.20.120.520">
    <property type="entry name" value="nmb1532 protein domain like"/>
    <property type="match status" value="1"/>
</dbReference>
<feature type="compositionally biased region" description="Low complexity" evidence="1">
    <location>
        <begin position="1"/>
        <end position="10"/>
    </location>
</feature>
<feature type="domain" description="Hemerythrin-like" evidence="2">
    <location>
        <begin position="49"/>
        <end position="161"/>
    </location>
</feature>
<reference evidence="4 5" key="2">
    <citation type="submission" date="2020-08" db="EMBL/GenBank/DDBJ databases">
        <title>Sequencing the genomes of 1000 actinobacteria strains.</title>
        <authorList>
            <person name="Klenk H.-P."/>
        </authorList>
    </citation>
    <scope>NUCLEOTIDE SEQUENCE [LARGE SCALE GENOMIC DNA]</scope>
    <source>
        <strain evidence="4 5">DSM 44772</strain>
    </source>
</reference>
<reference evidence="3" key="3">
    <citation type="submission" date="2023-12" db="EMBL/GenBank/DDBJ databases">
        <authorList>
            <person name="Sun Q."/>
            <person name="Inoue M."/>
        </authorList>
    </citation>
    <scope>NUCLEOTIDE SEQUENCE</scope>
    <source>
        <strain evidence="3">JCM 10667</strain>
    </source>
</reference>
<evidence type="ECO:0000313" key="3">
    <source>
        <dbReference type="EMBL" id="GAA0595260.1"/>
    </source>
</evidence>
<feature type="compositionally biased region" description="Basic and acidic residues" evidence="1">
    <location>
        <begin position="11"/>
        <end position="42"/>
    </location>
</feature>
<dbReference type="PANTHER" id="PTHR35585">
    <property type="entry name" value="HHE DOMAIN PROTEIN (AFU_ORTHOLOGUE AFUA_4G00730)"/>
    <property type="match status" value="1"/>
</dbReference>
<dbReference type="InterPro" id="IPR012312">
    <property type="entry name" value="Hemerythrin-like"/>
</dbReference>
<dbReference type="EMBL" id="BAAAHD010000082">
    <property type="protein sequence ID" value="GAA0595260.1"/>
    <property type="molecule type" value="Genomic_DNA"/>
</dbReference>
<name>A0A7W7MW89_9ACTN</name>
<dbReference type="Proteomes" id="UP000549343">
    <property type="component" value="Unassembled WGS sequence"/>
</dbReference>
<proteinExistence type="predicted"/>
<feature type="region of interest" description="Disordered" evidence="1">
    <location>
        <begin position="1"/>
        <end position="42"/>
    </location>
</feature>